<organism evidence="1">
    <name type="scientific">viral metagenome</name>
    <dbReference type="NCBI Taxonomy" id="1070528"/>
    <lineage>
        <taxon>unclassified sequences</taxon>
        <taxon>metagenomes</taxon>
        <taxon>organismal metagenomes</taxon>
    </lineage>
</organism>
<protein>
    <submittedName>
        <fullName evidence="1">Uncharacterized protein</fullName>
    </submittedName>
</protein>
<evidence type="ECO:0000313" key="1">
    <source>
        <dbReference type="EMBL" id="QJI03555.1"/>
    </source>
</evidence>
<accession>A0A6M3XZX0</accession>
<sequence>MFYDFAITVPKSRTEANPVEQVMKLTYGVIHRVEVQFPIGTQALAHCKLLHEEHQLFPTNPEGSFASDGYVIPIDDHFELFTEPYSLKAKCWNDDDTYAHTITVRVGILPPETLSPWVALGQALKGLMPWA</sequence>
<gene>
    <name evidence="1" type="ORF">TM448B04658_0007</name>
</gene>
<name>A0A6M3XZX0_9ZZZZ</name>
<dbReference type="AlphaFoldDB" id="A0A6M3XZX0"/>
<proteinExistence type="predicted"/>
<reference evidence="1" key="1">
    <citation type="submission" date="2020-03" db="EMBL/GenBank/DDBJ databases">
        <title>The deep terrestrial virosphere.</title>
        <authorList>
            <person name="Holmfeldt K."/>
            <person name="Nilsson E."/>
            <person name="Simone D."/>
            <person name="Lopez-Fernandez M."/>
            <person name="Wu X."/>
            <person name="de Brujin I."/>
            <person name="Lundin D."/>
            <person name="Andersson A."/>
            <person name="Bertilsson S."/>
            <person name="Dopson M."/>
        </authorList>
    </citation>
    <scope>NUCLEOTIDE SEQUENCE</scope>
    <source>
        <strain evidence="1">TM448B04658</strain>
    </source>
</reference>
<dbReference type="EMBL" id="MT145098">
    <property type="protein sequence ID" value="QJI03555.1"/>
    <property type="molecule type" value="Genomic_DNA"/>
</dbReference>